<comment type="caution">
    <text evidence="1">The sequence shown here is derived from an EMBL/GenBank/DDBJ whole genome shotgun (WGS) entry which is preliminary data.</text>
</comment>
<gene>
    <name evidence="1" type="ORF">ISP17_09060</name>
</gene>
<protein>
    <submittedName>
        <fullName evidence="1">DUF4442 domain-containing protein</fullName>
    </submittedName>
</protein>
<name>A0ABW8JSK7_9GAMM</name>
<dbReference type="CDD" id="cd03443">
    <property type="entry name" value="PaaI_thioesterase"/>
    <property type="match status" value="1"/>
</dbReference>
<sequence>MSSNVLALYRRITRWPLGHWLFSRAVCLKAPYFATIAPRFVALEPGRCELRIRDHRRVHNHLGTVHAIALCNMAELSAGVMTDVTVAPGMRWIPKGMQVSYLKKAVGTLHAVASSIAPAPQAASGYEWPVAVRIVDAGGEAVFEATVQMWVSPRTRP</sequence>
<keyword evidence="2" id="KW-1185">Reference proteome</keyword>
<proteinExistence type="predicted"/>
<dbReference type="InterPro" id="IPR029069">
    <property type="entry name" value="HotDog_dom_sf"/>
</dbReference>
<accession>A0ABW8JSK7</accession>
<evidence type="ECO:0000313" key="1">
    <source>
        <dbReference type="EMBL" id="MFK2904114.1"/>
    </source>
</evidence>
<dbReference type="Gene3D" id="3.10.129.10">
    <property type="entry name" value="Hotdog Thioesterase"/>
    <property type="match status" value="1"/>
</dbReference>
<dbReference type="RefSeq" id="WP_404632287.1">
    <property type="nucleotide sequence ID" value="NZ_JADIKM010000002.1"/>
</dbReference>
<dbReference type="Proteomes" id="UP001620460">
    <property type="component" value="Unassembled WGS sequence"/>
</dbReference>
<organism evidence="1 2">
    <name type="scientific">Dyella ginsengisoli</name>
    <dbReference type="NCBI Taxonomy" id="363848"/>
    <lineage>
        <taxon>Bacteria</taxon>
        <taxon>Pseudomonadati</taxon>
        <taxon>Pseudomonadota</taxon>
        <taxon>Gammaproteobacteria</taxon>
        <taxon>Lysobacterales</taxon>
        <taxon>Rhodanobacteraceae</taxon>
        <taxon>Dyella</taxon>
    </lineage>
</organism>
<dbReference type="InterPro" id="IPR027961">
    <property type="entry name" value="DUF4442"/>
</dbReference>
<dbReference type="SUPFAM" id="SSF54637">
    <property type="entry name" value="Thioesterase/thiol ester dehydrase-isomerase"/>
    <property type="match status" value="1"/>
</dbReference>
<dbReference type="EMBL" id="JADIKM010000002">
    <property type="protein sequence ID" value="MFK2904114.1"/>
    <property type="molecule type" value="Genomic_DNA"/>
</dbReference>
<reference evidence="1 2" key="1">
    <citation type="submission" date="2020-10" db="EMBL/GenBank/DDBJ databases">
        <title>Phylogeny of dyella-like bacteria.</title>
        <authorList>
            <person name="Fu J."/>
        </authorList>
    </citation>
    <scope>NUCLEOTIDE SEQUENCE [LARGE SCALE GENOMIC DNA]</scope>
    <source>
        <strain evidence="1 2">Gsoil3046</strain>
    </source>
</reference>
<evidence type="ECO:0000313" key="2">
    <source>
        <dbReference type="Proteomes" id="UP001620460"/>
    </source>
</evidence>
<dbReference type="Pfam" id="PF14539">
    <property type="entry name" value="DUF4442"/>
    <property type="match status" value="1"/>
</dbReference>